<feature type="transmembrane region" description="Helical" evidence="1">
    <location>
        <begin position="196"/>
        <end position="217"/>
    </location>
</feature>
<proteinExistence type="predicted"/>
<keyword evidence="2" id="KW-1185">Reference proteome</keyword>
<dbReference type="AlphaFoldDB" id="A0AA85IVV5"/>
<organism evidence="2 3">
    <name type="scientific">Trichobilharzia regenti</name>
    <name type="common">Nasal bird schistosome</name>
    <dbReference type="NCBI Taxonomy" id="157069"/>
    <lineage>
        <taxon>Eukaryota</taxon>
        <taxon>Metazoa</taxon>
        <taxon>Spiralia</taxon>
        <taxon>Lophotrochozoa</taxon>
        <taxon>Platyhelminthes</taxon>
        <taxon>Trematoda</taxon>
        <taxon>Digenea</taxon>
        <taxon>Strigeidida</taxon>
        <taxon>Schistosomatoidea</taxon>
        <taxon>Schistosomatidae</taxon>
        <taxon>Trichobilharzia</taxon>
    </lineage>
</organism>
<evidence type="ECO:0000313" key="3">
    <source>
        <dbReference type="WBParaSite" id="TREG1_123350.1"/>
    </source>
</evidence>
<sequence>MDLNDRKLIILALVSTFVQVLVFYILFILSKTNELLKWLCNGEWIKLGLCLSGTFIMVIWIILRTFGRIKSAVEIFLAVIHCITMALAITAICSSFSDLCCWIALPVSFVLALVAIYIGVRLKVSIVGNIMPLLYVIAAASMAAILSSIYIVERIHPEVFSKVLSTSLIIFMLYMICYISQFIFGNGEKKMSSNDLIMTSSILALFINGLCFAVLLMCLKVTKKK</sequence>
<dbReference type="Proteomes" id="UP000050795">
    <property type="component" value="Unassembled WGS sequence"/>
</dbReference>
<dbReference type="WBParaSite" id="TREG1_123350.1">
    <property type="protein sequence ID" value="TREG1_123350.1"/>
    <property type="gene ID" value="TREG1_123350"/>
</dbReference>
<feature type="transmembrane region" description="Helical" evidence="1">
    <location>
        <begin position="164"/>
        <end position="184"/>
    </location>
</feature>
<keyword evidence="1" id="KW-0472">Membrane</keyword>
<protein>
    <submittedName>
        <fullName evidence="3">Uncharacterized protein</fullName>
    </submittedName>
</protein>
<accession>A0AA85IVV5</accession>
<feature type="transmembrane region" description="Helical" evidence="1">
    <location>
        <begin position="75"/>
        <end position="97"/>
    </location>
</feature>
<reference evidence="2" key="1">
    <citation type="submission" date="2022-06" db="EMBL/GenBank/DDBJ databases">
        <authorList>
            <person name="Berger JAMES D."/>
            <person name="Berger JAMES D."/>
        </authorList>
    </citation>
    <scope>NUCLEOTIDE SEQUENCE [LARGE SCALE GENOMIC DNA]</scope>
</reference>
<keyword evidence="1" id="KW-1133">Transmembrane helix</keyword>
<feature type="transmembrane region" description="Helical" evidence="1">
    <location>
        <begin position="9"/>
        <end position="29"/>
    </location>
</feature>
<feature type="transmembrane region" description="Helical" evidence="1">
    <location>
        <begin position="103"/>
        <end position="120"/>
    </location>
</feature>
<name>A0AA85IVV5_TRIRE</name>
<reference evidence="3" key="2">
    <citation type="submission" date="2023-11" db="UniProtKB">
        <authorList>
            <consortium name="WormBaseParasite"/>
        </authorList>
    </citation>
    <scope>IDENTIFICATION</scope>
</reference>
<feature type="transmembrane region" description="Helical" evidence="1">
    <location>
        <begin position="44"/>
        <end position="63"/>
    </location>
</feature>
<feature type="transmembrane region" description="Helical" evidence="1">
    <location>
        <begin position="132"/>
        <end position="152"/>
    </location>
</feature>
<evidence type="ECO:0000313" key="2">
    <source>
        <dbReference type="Proteomes" id="UP000050795"/>
    </source>
</evidence>
<evidence type="ECO:0000256" key="1">
    <source>
        <dbReference type="SAM" id="Phobius"/>
    </source>
</evidence>
<keyword evidence="1" id="KW-0812">Transmembrane</keyword>